<dbReference type="AlphaFoldDB" id="A0A0L6VP16"/>
<dbReference type="EMBL" id="LAVV01003816">
    <property type="protein sequence ID" value="KNZ61890.1"/>
    <property type="molecule type" value="Genomic_DNA"/>
</dbReference>
<evidence type="ECO:0000313" key="1">
    <source>
        <dbReference type="EMBL" id="KNZ61890.1"/>
    </source>
</evidence>
<gene>
    <name evidence="1" type="ORF">VP01_13435g1</name>
</gene>
<protein>
    <submittedName>
        <fullName evidence="1">Uncharacterized protein</fullName>
    </submittedName>
</protein>
<comment type="caution">
    <text evidence="1">The sequence shown here is derived from an EMBL/GenBank/DDBJ whole genome shotgun (WGS) entry which is preliminary data.</text>
</comment>
<organism evidence="1 2">
    <name type="scientific">Puccinia sorghi</name>
    <dbReference type="NCBI Taxonomy" id="27349"/>
    <lineage>
        <taxon>Eukaryota</taxon>
        <taxon>Fungi</taxon>
        <taxon>Dikarya</taxon>
        <taxon>Basidiomycota</taxon>
        <taxon>Pucciniomycotina</taxon>
        <taxon>Pucciniomycetes</taxon>
        <taxon>Pucciniales</taxon>
        <taxon>Pucciniaceae</taxon>
        <taxon>Puccinia</taxon>
    </lineage>
</organism>
<proteinExistence type="predicted"/>
<feature type="non-terminal residue" evidence="1">
    <location>
        <position position="1"/>
    </location>
</feature>
<accession>A0A0L6VP16</accession>
<dbReference type="OrthoDB" id="3030356at2759"/>
<evidence type="ECO:0000313" key="2">
    <source>
        <dbReference type="Proteomes" id="UP000037035"/>
    </source>
</evidence>
<sequence>KWRSYLLSLSEPFEVLTDHNALKYFMSSKVLTRPVVPDALSRQDNVYPREGEAFANNNPDNVQTIFSPLTHFDSPKVYLNSMTLHSKTLKLQDAQLSDPRCRDIQNNIALHSKDYSISKNNLLLQKMIFSFIRKR</sequence>
<dbReference type="VEuPathDB" id="FungiDB:VP01_13435g1"/>
<dbReference type="Proteomes" id="UP000037035">
    <property type="component" value="Unassembled WGS sequence"/>
</dbReference>
<keyword evidence="2" id="KW-1185">Reference proteome</keyword>
<reference evidence="1 2" key="1">
    <citation type="submission" date="2015-08" db="EMBL/GenBank/DDBJ databases">
        <title>Next Generation Sequencing and Analysis of the Genome of Puccinia sorghi L Schw, the Causal Agent of Maize Common Rust.</title>
        <authorList>
            <person name="Rochi L."/>
            <person name="Burguener G."/>
            <person name="Darino M."/>
            <person name="Turjanski A."/>
            <person name="Kreff E."/>
            <person name="Dieguez M.J."/>
            <person name="Sacco F."/>
        </authorList>
    </citation>
    <scope>NUCLEOTIDE SEQUENCE [LARGE SCALE GENOMIC DNA]</scope>
    <source>
        <strain evidence="1 2">RO10H11247</strain>
    </source>
</reference>
<name>A0A0L6VP16_9BASI</name>